<gene>
    <name evidence="1" type="ORF">AU467_30050</name>
</gene>
<sequence>MSSGPAFAPTAGQRPGAAVHLGATGRVVQTGHGSFIVTPNITDRLAELAFDYTDHDAAKWMEIQVPFWLFVVPACEPSR</sequence>
<organism evidence="1 2">
    <name type="scientific">Rhizobium loti</name>
    <name type="common">Mesorhizobium loti</name>
    <dbReference type="NCBI Taxonomy" id="381"/>
    <lineage>
        <taxon>Bacteria</taxon>
        <taxon>Pseudomonadati</taxon>
        <taxon>Pseudomonadota</taxon>
        <taxon>Alphaproteobacteria</taxon>
        <taxon>Hyphomicrobiales</taxon>
        <taxon>Phyllobacteriaceae</taxon>
        <taxon>Mesorhizobium</taxon>
    </lineage>
</organism>
<dbReference type="EMBL" id="LPWA01000135">
    <property type="protein sequence ID" value="KUM24441.1"/>
    <property type="molecule type" value="Genomic_DNA"/>
</dbReference>
<dbReference type="AlphaFoldDB" id="A0A124GFR2"/>
<dbReference type="Proteomes" id="UP000053176">
    <property type="component" value="Unassembled WGS sequence"/>
</dbReference>
<evidence type="ECO:0000313" key="2">
    <source>
        <dbReference type="Proteomes" id="UP000053176"/>
    </source>
</evidence>
<name>A0A124GFR2_RHILI</name>
<protein>
    <submittedName>
        <fullName evidence="1">Uncharacterized protein</fullName>
    </submittedName>
</protein>
<reference evidence="1 2" key="1">
    <citation type="submission" date="2015-12" db="EMBL/GenBank/DDBJ databases">
        <title>Draft genome sequence of Mesorhizobium sp. UFLA 01-765, a multitolerant efficient symbiont and plant-growth promoting strain isolated from Zn-mining soil using Leucaena leucocephala as a trap plant.</title>
        <authorList>
            <person name="Rangel W.M."/>
            <person name="Thijs S."/>
            <person name="Longatti S.M."/>
            <person name="Moreira F.M."/>
            <person name="Weyens N."/>
            <person name="Vangronsveld J."/>
            <person name="Van Hamme J.D."/>
            <person name="Bottos E.M."/>
            <person name="Rineau F."/>
        </authorList>
    </citation>
    <scope>NUCLEOTIDE SEQUENCE [LARGE SCALE GENOMIC DNA]</scope>
    <source>
        <strain evidence="1 2">UFLA 01-765</strain>
    </source>
</reference>
<comment type="caution">
    <text evidence="1">The sequence shown here is derived from an EMBL/GenBank/DDBJ whole genome shotgun (WGS) entry which is preliminary data.</text>
</comment>
<accession>A0A124GFR2</accession>
<proteinExistence type="predicted"/>
<evidence type="ECO:0000313" key="1">
    <source>
        <dbReference type="EMBL" id="KUM24441.1"/>
    </source>
</evidence>